<proteinExistence type="predicted"/>
<sequence>MLKITVKRGCIGAAAVLFYRKTKIIKDHPRVSNVIFIYAKSNNIYVDYQFKCGRNE</sequence>
<keyword evidence="2" id="KW-1185">Reference proteome</keyword>
<evidence type="ECO:0000313" key="1">
    <source>
        <dbReference type="EMBL" id="KZS04782.1"/>
    </source>
</evidence>
<gene>
    <name evidence="1" type="ORF">APZ42_032168</name>
</gene>
<comment type="caution">
    <text evidence="1">The sequence shown here is derived from an EMBL/GenBank/DDBJ whole genome shotgun (WGS) entry which is preliminary data.</text>
</comment>
<evidence type="ECO:0000313" key="2">
    <source>
        <dbReference type="Proteomes" id="UP000076858"/>
    </source>
</evidence>
<organism evidence="1 2">
    <name type="scientific">Daphnia magna</name>
    <dbReference type="NCBI Taxonomy" id="35525"/>
    <lineage>
        <taxon>Eukaryota</taxon>
        <taxon>Metazoa</taxon>
        <taxon>Ecdysozoa</taxon>
        <taxon>Arthropoda</taxon>
        <taxon>Crustacea</taxon>
        <taxon>Branchiopoda</taxon>
        <taxon>Diplostraca</taxon>
        <taxon>Cladocera</taxon>
        <taxon>Anomopoda</taxon>
        <taxon>Daphniidae</taxon>
        <taxon>Daphnia</taxon>
    </lineage>
</organism>
<reference evidence="1 2" key="1">
    <citation type="submission" date="2016-03" db="EMBL/GenBank/DDBJ databases">
        <title>EvidentialGene: Evidence-directed Construction of Genes on Genomes.</title>
        <authorList>
            <person name="Gilbert D.G."/>
            <person name="Choi J.-H."/>
            <person name="Mockaitis K."/>
            <person name="Colbourne J."/>
            <person name="Pfrender M."/>
        </authorList>
    </citation>
    <scope>NUCLEOTIDE SEQUENCE [LARGE SCALE GENOMIC DNA]</scope>
    <source>
        <strain evidence="1 2">Xinb3</strain>
        <tissue evidence="1">Complete organism</tissue>
    </source>
</reference>
<name>A0A164M6T8_9CRUS</name>
<protein>
    <submittedName>
        <fullName evidence="1">Uncharacterized protein</fullName>
    </submittedName>
</protein>
<dbReference type="Proteomes" id="UP000076858">
    <property type="component" value="Unassembled WGS sequence"/>
</dbReference>
<accession>A0A164M6T8</accession>
<dbReference type="EMBL" id="LRGB01003056">
    <property type="protein sequence ID" value="KZS04782.1"/>
    <property type="molecule type" value="Genomic_DNA"/>
</dbReference>
<dbReference type="AlphaFoldDB" id="A0A164M6T8"/>